<evidence type="ECO:0000313" key="8">
    <source>
        <dbReference type="Proteomes" id="UP000264820"/>
    </source>
</evidence>
<proteinExistence type="predicted"/>
<dbReference type="OMA" id="FQTHWDS"/>
<feature type="compositionally biased region" description="Polar residues" evidence="5">
    <location>
        <begin position="64"/>
        <end position="81"/>
    </location>
</feature>
<dbReference type="Pfam" id="PF00412">
    <property type="entry name" value="LIM"/>
    <property type="match status" value="1"/>
</dbReference>
<dbReference type="PANTHER" id="PTHR46767:SF2">
    <property type="entry name" value="LIM DOMAIN 7B"/>
    <property type="match status" value="1"/>
</dbReference>
<dbReference type="InterPro" id="IPR029978">
    <property type="entry name" value="LMO-7"/>
</dbReference>
<feature type="region of interest" description="Disordered" evidence="5">
    <location>
        <begin position="335"/>
        <end position="360"/>
    </location>
</feature>
<dbReference type="GeneTree" id="ENSGT00950000183159"/>
<dbReference type="Pfam" id="PF15949">
    <property type="entry name" value="DUF4757"/>
    <property type="match status" value="1"/>
</dbReference>
<dbReference type="InterPro" id="IPR001781">
    <property type="entry name" value="Znf_LIM"/>
</dbReference>
<evidence type="ECO:0000313" key="7">
    <source>
        <dbReference type="Ensembl" id="ENSHCOP00000018814.1"/>
    </source>
</evidence>
<dbReference type="OrthoDB" id="15627at2759"/>
<dbReference type="InterPro" id="IPR031865">
    <property type="entry name" value="DUF4757"/>
</dbReference>
<reference evidence="7" key="1">
    <citation type="submission" date="2025-08" db="UniProtKB">
        <authorList>
            <consortium name="Ensembl"/>
        </authorList>
    </citation>
    <scope>IDENTIFICATION</scope>
</reference>
<evidence type="ECO:0000259" key="6">
    <source>
        <dbReference type="PROSITE" id="PS50023"/>
    </source>
</evidence>
<feature type="region of interest" description="Disordered" evidence="5">
    <location>
        <begin position="152"/>
        <end position="196"/>
    </location>
</feature>
<dbReference type="SMART" id="SM00132">
    <property type="entry name" value="LIM"/>
    <property type="match status" value="1"/>
</dbReference>
<evidence type="ECO:0000256" key="2">
    <source>
        <dbReference type="ARBA" id="ARBA00022833"/>
    </source>
</evidence>
<dbReference type="Gene3D" id="2.30.42.10">
    <property type="match status" value="1"/>
</dbReference>
<feature type="compositionally biased region" description="Polar residues" evidence="5">
    <location>
        <begin position="9"/>
        <end position="21"/>
    </location>
</feature>
<dbReference type="Proteomes" id="UP000264820">
    <property type="component" value="Unplaced"/>
</dbReference>
<dbReference type="AlphaFoldDB" id="A0A3Q2YKA2"/>
<organism evidence="7 8">
    <name type="scientific">Hippocampus comes</name>
    <name type="common">Tiger tail seahorse</name>
    <dbReference type="NCBI Taxonomy" id="109280"/>
    <lineage>
        <taxon>Eukaryota</taxon>
        <taxon>Metazoa</taxon>
        <taxon>Chordata</taxon>
        <taxon>Craniata</taxon>
        <taxon>Vertebrata</taxon>
        <taxon>Euteleostomi</taxon>
        <taxon>Actinopterygii</taxon>
        <taxon>Neopterygii</taxon>
        <taxon>Teleostei</taxon>
        <taxon>Neoteleostei</taxon>
        <taxon>Acanthomorphata</taxon>
        <taxon>Syngnathiaria</taxon>
        <taxon>Syngnathiformes</taxon>
        <taxon>Syngnathoidei</taxon>
        <taxon>Syngnathidae</taxon>
        <taxon>Hippocampus</taxon>
    </lineage>
</organism>
<feature type="region of interest" description="Disordered" evidence="5">
    <location>
        <begin position="1"/>
        <end position="116"/>
    </location>
</feature>
<dbReference type="InterPro" id="IPR036034">
    <property type="entry name" value="PDZ_sf"/>
</dbReference>
<keyword evidence="2 4" id="KW-0862">Zinc</keyword>
<dbReference type="PANTHER" id="PTHR46767">
    <property type="entry name" value="LIM DOMAIN ONLY PROTEIN 7"/>
    <property type="match status" value="1"/>
</dbReference>
<accession>A0A3Q2YKA2</accession>
<evidence type="ECO:0000256" key="5">
    <source>
        <dbReference type="SAM" id="MobiDB-lite"/>
    </source>
</evidence>
<evidence type="ECO:0000256" key="3">
    <source>
        <dbReference type="ARBA" id="ARBA00023038"/>
    </source>
</evidence>
<feature type="compositionally biased region" description="Basic and acidic residues" evidence="5">
    <location>
        <begin position="102"/>
        <end position="116"/>
    </location>
</feature>
<reference evidence="7" key="2">
    <citation type="submission" date="2025-09" db="UniProtKB">
        <authorList>
            <consortium name="Ensembl"/>
        </authorList>
    </citation>
    <scope>IDENTIFICATION</scope>
</reference>
<feature type="region of interest" description="Disordered" evidence="5">
    <location>
        <begin position="741"/>
        <end position="770"/>
    </location>
</feature>
<dbReference type="STRING" id="109280.ENSHCOP00000018814"/>
<feature type="compositionally biased region" description="Basic and acidic residues" evidence="5">
    <location>
        <begin position="335"/>
        <end position="357"/>
    </location>
</feature>
<evidence type="ECO:0000256" key="1">
    <source>
        <dbReference type="ARBA" id="ARBA00022723"/>
    </source>
</evidence>
<dbReference type="RefSeq" id="XP_019732006.1">
    <property type="nucleotide sequence ID" value="XM_019876447.1"/>
</dbReference>
<feature type="region of interest" description="Disordered" evidence="5">
    <location>
        <begin position="427"/>
        <end position="451"/>
    </location>
</feature>
<evidence type="ECO:0000256" key="4">
    <source>
        <dbReference type="PROSITE-ProRule" id="PRU00125"/>
    </source>
</evidence>
<feature type="compositionally biased region" description="Basic residues" evidence="5">
    <location>
        <begin position="128"/>
        <end position="141"/>
    </location>
</feature>
<keyword evidence="8" id="KW-1185">Reference proteome</keyword>
<feature type="compositionally biased region" description="Basic and acidic residues" evidence="5">
    <location>
        <begin position="751"/>
        <end position="770"/>
    </location>
</feature>
<dbReference type="Ensembl" id="ENSHCOT00000010304.1">
    <property type="protein sequence ID" value="ENSHCOP00000018814.1"/>
    <property type="gene ID" value="ENSHCOG00000003658.1"/>
</dbReference>
<name>A0A3Q2YKA2_HIPCM</name>
<dbReference type="GeneID" id="109519737"/>
<protein>
    <submittedName>
        <fullName evidence="7">LIM domain only protein 7-like</fullName>
    </submittedName>
</protein>
<feature type="compositionally biased region" description="Low complexity" evidence="5">
    <location>
        <begin position="183"/>
        <end position="196"/>
    </location>
</feature>
<dbReference type="KEGG" id="hcq:109519737"/>
<sequence length="946" mass="103829">MSYKRESSVDSLDSADTQAPRPSSEGCGSDAEAEQVFRTDIAQQPLKGSIPPSLLRRKRKEENGNVSTSLTGVLCNRSKSLNDIPPGNGLVGEGCETGPVKRNQDKKWRSHSATRDCEARWQDALTKWKNHRKSSKSNLRRKSLDREHVVHKLAKGAGNDLEKKENGPGAQLERDQLSAQRQSPAPRSHSASPPSKFSSFFFRTHSRAPLTRSYATVVSFSPASSYNHDEVSPAQAHSVGSIPAADGNITGVETHFASLALTGAAVTTPTQDNAFSSQTQFKARDVSALAQPVTAVSQPEKDAAQISSVGALVSPNEAESASSVDISVAFRDLSHQKPLSEMERHESPSDMSEDKSRCQSAAGARKYFTRAASWSSSASLPRGFRQSEGSCRLSSVITARPFGTKSSGMSTLPKRNNLSDNQNLMRAREGEDTPSPPASAPLKRQTATSYLRVPHHSDLVRTAKHVEQTAFAKGQWTSFSDHTLQNNSDQVQHSEGTTLPRSASVDVPKVDRRDLTVSLTAIPNSRPDSGFQPRWEAPGTRIKCIHPGGPAELCQLRAVDEIPTVAGDLAAHLSSSLREEKMASAAQTGALTTDVRGYEEKGGSESAISDLHVPCLMPPSSSWSWDQEGDRRRQQKWQEEQERLLQAQYERDQHRLEAEWQKAKRDAIEENNFGMCKDVETPPGGIHLHGLTKITEQSPEELALESPNLTLKDHLNDRDWAEGTSGFAQLSPAHRLKSLSTPALAGSYKQPKGDSRKWKEEPASKAERERQQILEEMKKRTQLLTDNSWIRQRSSSYYKEPIYIGMPLKRYESLDTLGSARSSFTAGYDRPHSAAAGYCGPSRTASARYLHGSRSSLRNAPTQDSHSARMVSGRRTCCVCEGHLSSGAAMVIDALSLCFHFACFQCVGCQQYLGKTDTGVQIRVRNKKPYCEPCYFQLKSTTSPSV</sequence>
<dbReference type="PROSITE" id="PS50023">
    <property type="entry name" value="LIM_DOMAIN_2"/>
    <property type="match status" value="1"/>
</dbReference>
<dbReference type="PROSITE" id="PS00478">
    <property type="entry name" value="LIM_DOMAIN_1"/>
    <property type="match status" value="1"/>
</dbReference>
<feature type="region of interest" description="Disordered" evidence="5">
    <location>
        <begin position="128"/>
        <end position="147"/>
    </location>
</feature>
<dbReference type="GO" id="GO:0030155">
    <property type="term" value="P:regulation of cell adhesion"/>
    <property type="evidence" value="ECO:0007669"/>
    <property type="project" value="InterPro"/>
</dbReference>
<keyword evidence="1 4" id="KW-0479">Metal-binding</keyword>
<dbReference type="Gene3D" id="2.10.110.10">
    <property type="entry name" value="Cysteine Rich Protein"/>
    <property type="match status" value="1"/>
</dbReference>
<feature type="domain" description="LIM zinc-binding" evidence="6">
    <location>
        <begin position="875"/>
        <end position="941"/>
    </location>
</feature>
<dbReference type="GO" id="GO:0023051">
    <property type="term" value="P:regulation of signaling"/>
    <property type="evidence" value="ECO:0007669"/>
    <property type="project" value="InterPro"/>
</dbReference>
<dbReference type="GO" id="GO:0046872">
    <property type="term" value="F:metal ion binding"/>
    <property type="evidence" value="ECO:0007669"/>
    <property type="project" value="UniProtKB-KW"/>
</dbReference>
<feature type="compositionally biased region" description="Basic and acidic residues" evidence="5">
    <location>
        <begin position="160"/>
        <end position="176"/>
    </location>
</feature>
<dbReference type="CDD" id="cd08368">
    <property type="entry name" value="LIM"/>
    <property type="match status" value="1"/>
</dbReference>
<keyword evidence="3 4" id="KW-0440">LIM domain</keyword>